<feature type="region of interest" description="Disordered" evidence="1">
    <location>
        <begin position="1"/>
        <end position="76"/>
    </location>
</feature>
<dbReference type="Proteomes" id="UP000249922">
    <property type="component" value="Chromosome"/>
</dbReference>
<protein>
    <submittedName>
        <fullName evidence="2">Uncharacterized protein</fullName>
    </submittedName>
</protein>
<gene>
    <name evidence="2" type="ORF">DPM13_09665</name>
</gene>
<evidence type="ECO:0000313" key="2">
    <source>
        <dbReference type="EMBL" id="AWX93282.1"/>
    </source>
</evidence>
<reference evidence="2 3" key="1">
    <citation type="submission" date="2018-06" db="EMBL/GenBank/DDBJ databases">
        <title>Complete genome sequence of Paracoccus mutanolyticus strain RSP-02 isolated from cellulosic waste.</title>
        <authorList>
            <person name="Amrutha R.N."/>
            <person name="Shrivastav A."/>
            <person name="Buddana S.K."/>
            <person name="Deshpande U."/>
            <person name="Prakasham R.S."/>
        </authorList>
    </citation>
    <scope>NUCLEOTIDE SEQUENCE [LARGE SCALE GENOMIC DNA]</scope>
    <source>
        <strain evidence="2 3">RSP-02</strain>
    </source>
</reference>
<dbReference type="EMBL" id="CP030239">
    <property type="protein sequence ID" value="AWX93282.1"/>
    <property type="molecule type" value="Genomic_DNA"/>
</dbReference>
<feature type="compositionally biased region" description="Basic and acidic residues" evidence="1">
    <location>
        <begin position="1"/>
        <end position="32"/>
    </location>
</feature>
<accession>A0ABM6WRL3</accession>
<keyword evidence="3" id="KW-1185">Reference proteome</keyword>
<evidence type="ECO:0000256" key="1">
    <source>
        <dbReference type="SAM" id="MobiDB-lite"/>
    </source>
</evidence>
<sequence length="76" mass="8494">MVVEPEPKRTWRDDVRRVRAARDAAGPRRRAPDPTGCSDRAQLPAQRVPPSSRSPSPWLATWLVDARRQRPSAAPG</sequence>
<name>A0ABM6WRL3_9RHOB</name>
<organism evidence="2 3">
    <name type="scientific">Paracoccus mutanolyticus</name>
    <dbReference type="NCBI Taxonomy" id="1499308"/>
    <lineage>
        <taxon>Bacteria</taxon>
        <taxon>Pseudomonadati</taxon>
        <taxon>Pseudomonadota</taxon>
        <taxon>Alphaproteobacteria</taxon>
        <taxon>Rhodobacterales</taxon>
        <taxon>Paracoccaceae</taxon>
        <taxon>Paracoccus</taxon>
    </lineage>
</organism>
<proteinExistence type="predicted"/>
<evidence type="ECO:0000313" key="3">
    <source>
        <dbReference type="Proteomes" id="UP000249922"/>
    </source>
</evidence>